<keyword evidence="2" id="KW-1185">Reference proteome</keyword>
<proteinExistence type="predicted"/>
<dbReference type="Proteomes" id="UP000265341">
    <property type="component" value="Unassembled WGS sequence"/>
</dbReference>
<comment type="caution">
    <text evidence="1">The sequence shown here is derived from an EMBL/GenBank/DDBJ whole genome shotgun (WGS) entry which is preliminary data.</text>
</comment>
<name>A0A399EJC1_9DEIN</name>
<gene>
    <name evidence="1" type="ORF">Mrose_03140</name>
</gene>
<evidence type="ECO:0000313" key="2">
    <source>
        <dbReference type="Proteomes" id="UP000265341"/>
    </source>
</evidence>
<evidence type="ECO:0000313" key="1">
    <source>
        <dbReference type="EMBL" id="RIH83169.1"/>
    </source>
</evidence>
<sequence length="747" mass="79873">MAACVTQQNPDPSFTLSLSAVDGNLTLVQGEKKNITLHIERHGGFSEAVSLSLEKKGGGGLPSGVSYGFDPSVASGSNSTLSLEVSSGAPVGSYDLQIKGSASSKTQYAYLSLTVQEKPQPGSFSLTVNPSSRSLELPTSGSVTTTTEVGIVRNNFTDAVSLSLESSDGSALPAGISASFSPASSTADKSTLTLSVASTVQANTYSLRVKGTAGGTSKYAPFTLTLTAPPSPPPSGPANATLLRSYQWLQSSPEGDQPAVEAMFYRPRQFKSGVNIPDEEGHGSIDDAGAYQGWDVLTPPNGGKHGSVWQYSKPVFIRLTLNRDARLAVVWRADPSKVPNWLKNNWSEQGSVRIAGSDRRVFVKNFSAGQTVELGSVYDPGASISQNLETYWVLFGEKDGTPSPAPAQLGSPAAEPNKPCPQWVHDQYTTEVTMPNGSKRVLATWHPQVDPVYWCYFGHDHGSDPSLFKAGYKPAFGYIQDDLHTSGVLPEGHPGFKNYVWERDGYRWLFVHHFGTGAIGRVCRQFHSLQVAVANKSTGEIVADLHINTDFGPSTDNNTDLPLDATCPPEVPTPSQVANQSNGERKLHVYDGTQGSLNGYEPWRSDVPGNILGLNLGGLTFDTVNPITACKDPGCSSLMRIGTSTGETRLFAVATDPNGPALSIDASKAAATGEFYTDIYGKKLLSPSDPGAVRQYIKPGLRLEVRNERNTECFARDAFFMFYEGCALAADVPQAFMNIEGALSDKN</sequence>
<dbReference type="AlphaFoldDB" id="A0A399EJC1"/>
<dbReference type="EMBL" id="QWLA01000083">
    <property type="protein sequence ID" value="RIH83169.1"/>
    <property type="molecule type" value="Genomic_DNA"/>
</dbReference>
<organism evidence="1 2">
    <name type="scientific">Calidithermus roseus</name>
    <dbReference type="NCBI Taxonomy" id="1644118"/>
    <lineage>
        <taxon>Bacteria</taxon>
        <taxon>Thermotogati</taxon>
        <taxon>Deinococcota</taxon>
        <taxon>Deinococci</taxon>
        <taxon>Thermales</taxon>
        <taxon>Thermaceae</taxon>
        <taxon>Calidithermus</taxon>
    </lineage>
</organism>
<protein>
    <submittedName>
        <fullName evidence="1">Uncharacterized protein</fullName>
    </submittedName>
</protein>
<reference evidence="1 2" key="1">
    <citation type="submission" date="2018-08" db="EMBL/GenBank/DDBJ databases">
        <title>Meiothermus roseus NBRC 110900 genome sequencing project.</title>
        <authorList>
            <person name="Da Costa M.S."/>
            <person name="Albuquerque L."/>
            <person name="Raposo P."/>
            <person name="Froufe H.J.C."/>
            <person name="Barroso C.S."/>
            <person name="Egas C."/>
        </authorList>
    </citation>
    <scope>NUCLEOTIDE SEQUENCE [LARGE SCALE GENOMIC DNA]</scope>
    <source>
        <strain evidence="1 2">NBRC 110900</strain>
    </source>
</reference>
<accession>A0A399EJC1</accession>